<dbReference type="Pfam" id="PF01734">
    <property type="entry name" value="Patatin"/>
    <property type="match status" value="1"/>
</dbReference>
<dbReference type="Pfam" id="PF20308">
    <property type="entry name" value="TPR-S"/>
    <property type="match status" value="1"/>
</dbReference>
<dbReference type="Gene3D" id="3.40.1090.10">
    <property type="entry name" value="Cytosolic phospholipase A2 catalytic domain"/>
    <property type="match status" value="1"/>
</dbReference>
<name>A0A839IMR8_9GAMM</name>
<feature type="domain" description="PNPLA" evidence="5">
    <location>
        <begin position="283"/>
        <end position="574"/>
    </location>
</feature>
<keyword evidence="2" id="KW-0442">Lipid degradation</keyword>
<evidence type="ECO:0000256" key="2">
    <source>
        <dbReference type="ARBA" id="ARBA00022963"/>
    </source>
</evidence>
<dbReference type="Proteomes" id="UP000565262">
    <property type="component" value="Unassembled WGS sequence"/>
</dbReference>
<evidence type="ECO:0000256" key="3">
    <source>
        <dbReference type="ARBA" id="ARBA00023098"/>
    </source>
</evidence>
<dbReference type="AlphaFoldDB" id="A0A839IMR8"/>
<proteinExistence type="predicted"/>
<dbReference type="InterPro" id="IPR002641">
    <property type="entry name" value="PNPLA_dom"/>
</dbReference>
<gene>
    <name evidence="6" type="ORF">H4O21_06180</name>
</gene>
<keyword evidence="4" id="KW-0472">Membrane</keyword>
<sequence length="873" mass="98484">MQEQEFDQLKKKITGLKERLKYPEAIQAIEANSGSDSFNKEQSTWLTQQQAQCIYQDRERHPGQRLDEALDKLQELNPETTENSETLGIAGAIYKRKYLFTGQSHYIDAALNYYLKGDRYSDKSQDHYDGYNAINAAFLLDLKAFNLAQSTLCLQDHSPQIDDFRQQAEQLRREVIRDITLPSEHINKQHWWSLITLGEAQLALGDSESAKDTFQKLAPLIDQHPNNKNRVPKWQQDSSLRQLAHLPHLLPSLERDDTRKALSVFFEGNDAAFDSIIEGKVGLALSGGGFRAAFYHLGVLARLAETDTLRKVEVLSCVSGGSIIGARYYQLVRHQLSTLAPAVLNANPEGTRALYIDIVKQLRTDLITAVQKNLRSRILGKSDRILKMITDPEYTRTSQLAELYEKHLYSLPTELQHCSEATEELMMINQEYLESGNLTVPDMSAEDKTNCILSNLIIKVPGESNYKPRWDNWKNACKVPILVLNATNLNTGRSWQFTANRMGEAPWSLEPEVNSNDHLHWFRYSEGPGKYSRFSLGTAVAASSCVPGLFHPVSLPDIYSGHTVQLVDGGVFDNQGSAALLDEGCNVVLVSDACGQMETDTDPSPSIAGSALRSSDVIQSRLRVAQYKELRAKEESGIIQKMMFIHHKSGFEPTVWEALSDAPITDDNAESGYAKYKIHPDYLEALSRIRTDLDSFSDLEIDALMYSGYQMTKFDREMLPVNPDDDEEWGFWAITQLANGPEAPRTDILHLLQNGQNMFFKALQSRLVRSYLKPSIGLLIAILVVVLALVLFMIGFSLMDRFTFFVIIGAAIGGYLWYQKRKKKLKPIIRKVRKALLGCLGMVLHIAFKINLKYLDPAFLKSGKRSNLNQDDQ</sequence>
<comment type="caution">
    <text evidence="6">The sequence shown here is derived from an EMBL/GenBank/DDBJ whole genome shotgun (WGS) entry which is preliminary data.</text>
</comment>
<keyword evidence="1" id="KW-0378">Hydrolase</keyword>
<keyword evidence="3" id="KW-0443">Lipid metabolism</keyword>
<dbReference type="GO" id="GO:0016787">
    <property type="term" value="F:hydrolase activity"/>
    <property type="evidence" value="ECO:0007669"/>
    <property type="project" value="UniProtKB-KW"/>
</dbReference>
<organism evidence="6 7">
    <name type="scientific">Oceanospirillum sediminis</name>
    <dbReference type="NCBI Taxonomy" id="2760088"/>
    <lineage>
        <taxon>Bacteria</taxon>
        <taxon>Pseudomonadati</taxon>
        <taxon>Pseudomonadota</taxon>
        <taxon>Gammaproteobacteria</taxon>
        <taxon>Oceanospirillales</taxon>
        <taxon>Oceanospirillaceae</taxon>
        <taxon>Oceanospirillum</taxon>
    </lineage>
</organism>
<keyword evidence="7" id="KW-1185">Reference proteome</keyword>
<dbReference type="EMBL" id="JACJFM010000005">
    <property type="protein sequence ID" value="MBB1486191.1"/>
    <property type="molecule type" value="Genomic_DNA"/>
</dbReference>
<keyword evidence="4" id="KW-1133">Transmembrane helix</keyword>
<dbReference type="RefSeq" id="WP_182807970.1">
    <property type="nucleotide sequence ID" value="NZ_JACJFM010000005.1"/>
</dbReference>
<evidence type="ECO:0000313" key="6">
    <source>
        <dbReference type="EMBL" id="MBB1486191.1"/>
    </source>
</evidence>
<evidence type="ECO:0000256" key="4">
    <source>
        <dbReference type="SAM" id="Phobius"/>
    </source>
</evidence>
<dbReference type="GO" id="GO:0016042">
    <property type="term" value="P:lipid catabolic process"/>
    <property type="evidence" value="ECO:0007669"/>
    <property type="project" value="UniProtKB-KW"/>
</dbReference>
<dbReference type="InterPro" id="IPR050301">
    <property type="entry name" value="NTE"/>
</dbReference>
<evidence type="ECO:0000259" key="5">
    <source>
        <dbReference type="Pfam" id="PF01734"/>
    </source>
</evidence>
<dbReference type="InterPro" id="IPR016035">
    <property type="entry name" value="Acyl_Trfase/lysoPLipase"/>
</dbReference>
<reference evidence="6 7" key="1">
    <citation type="submission" date="2020-08" db="EMBL/GenBank/DDBJ databases">
        <title>Oceanospirillum sp. nov. isolated from marine sediment.</title>
        <authorList>
            <person name="Ji X."/>
        </authorList>
    </citation>
    <scope>NUCLEOTIDE SEQUENCE [LARGE SCALE GENOMIC DNA]</scope>
    <source>
        <strain evidence="6 7">D5</strain>
    </source>
</reference>
<feature type="transmembrane region" description="Helical" evidence="4">
    <location>
        <begin position="802"/>
        <end position="818"/>
    </location>
</feature>
<dbReference type="PANTHER" id="PTHR14226:SF78">
    <property type="entry name" value="SLR0060 PROTEIN"/>
    <property type="match status" value="1"/>
</dbReference>
<dbReference type="SUPFAM" id="SSF52151">
    <property type="entry name" value="FabD/lysophospholipase-like"/>
    <property type="match status" value="1"/>
</dbReference>
<evidence type="ECO:0000313" key="7">
    <source>
        <dbReference type="Proteomes" id="UP000565262"/>
    </source>
</evidence>
<dbReference type="PANTHER" id="PTHR14226">
    <property type="entry name" value="NEUROPATHY TARGET ESTERASE/SWISS CHEESE D.MELANOGASTER"/>
    <property type="match status" value="1"/>
</dbReference>
<evidence type="ECO:0000256" key="1">
    <source>
        <dbReference type="ARBA" id="ARBA00022801"/>
    </source>
</evidence>
<dbReference type="InterPro" id="IPR046880">
    <property type="entry name" value="TPR-S"/>
</dbReference>
<protein>
    <submittedName>
        <fullName evidence="6">Patatin-like phospholipase family protein</fullName>
    </submittedName>
</protein>
<feature type="transmembrane region" description="Helical" evidence="4">
    <location>
        <begin position="776"/>
        <end position="796"/>
    </location>
</feature>
<accession>A0A839IMR8</accession>
<keyword evidence="4" id="KW-0812">Transmembrane</keyword>